<dbReference type="GO" id="GO:0004673">
    <property type="term" value="F:protein histidine kinase activity"/>
    <property type="evidence" value="ECO:0007669"/>
    <property type="project" value="UniProtKB-EC"/>
</dbReference>
<dbReference type="PANTHER" id="PTHR43065">
    <property type="entry name" value="SENSOR HISTIDINE KINASE"/>
    <property type="match status" value="1"/>
</dbReference>
<accession>A0A7C0ZCE9</accession>
<gene>
    <name evidence="10" type="ORF">ENF18_03865</name>
</gene>
<dbReference type="Gene3D" id="3.30.565.10">
    <property type="entry name" value="Histidine kinase-like ATPase, C-terminal domain"/>
    <property type="match status" value="1"/>
</dbReference>
<dbReference type="PANTHER" id="PTHR43065:SF10">
    <property type="entry name" value="PEROXIDE STRESS-ACTIVATED HISTIDINE KINASE MAK3"/>
    <property type="match status" value="1"/>
</dbReference>
<evidence type="ECO:0000256" key="2">
    <source>
        <dbReference type="ARBA" id="ARBA00012438"/>
    </source>
</evidence>
<dbReference type="InterPro" id="IPR003594">
    <property type="entry name" value="HATPase_dom"/>
</dbReference>
<dbReference type="Proteomes" id="UP000885847">
    <property type="component" value="Unassembled WGS sequence"/>
</dbReference>
<keyword evidence="3" id="KW-0597">Phosphoprotein</keyword>
<dbReference type="EC" id="2.7.13.3" evidence="2"/>
<dbReference type="InterPro" id="IPR005467">
    <property type="entry name" value="His_kinase_dom"/>
</dbReference>
<sequence length="304" mass="34555">MLYWNGEGEILKFNHKAEEELGKFLSRGDININSITPVHKFFERELDFDLIIDAGVADRKLYRWVSFLIDQSPVIGATIGTRVDIKSQTEPDIYSQIFHELNNIITGVLMGLELSLTEENPEKIKEHIVEEISNIKRISNITAALSSILRGKRIYQRCNVNRVLKQSIKFIKKTLWKGIDLKLILPDITYIADIPEEFLYEIMINLLSNARDSIEGEGTIEVSLTGTEKVVRIDIADTGRGIEEDEILRIFEPFFTKKTKGTGLGLYIVKKLIDTYGGRIEVRSRCGVGTTFTLFLKGKRKQGG</sequence>
<feature type="domain" description="Histidine kinase" evidence="9">
    <location>
        <begin position="96"/>
        <end position="300"/>
    </location>
</feature>
<keyword evidence="8" id="KW-0902">Two-component regulatory system</keyword>
<evidence type="ECO:0000313" key="10">
    <source>
        <dbReference type="EMBL" id="HDI82911.1"/>
    </source>
</evidence>
<evidence type="ECO:0000256" key="6">
    <source>
        <dbReference type="ARBA" id="ARBA00022777"/>
    </source>
</evidence>
<dbReference type="GO" id="GO:0005524">
    <property type="term" value="F:ATP binding"/>
    <property type="evidence" value="ECO:0007669"/>
    <property type="project" value="UniProtKB-KW"/>
</dbReference>
<keyword evidence="7" id="KW-0067">ATP-binding</keyword>
<comment type="caution">
    <text evidence="10">The sequence shown here is derived from an EMBL/GenBank/DDBJ whole genome shotgun (WGS) entry which is preliminary data.</text>
</comment>
<dbReference type="GO" id="GO:0000160">
    <property type="term" value="P:phosphorelay signal transduction system"/>
    <property type="evidence" value="ECO:0007669"/>
    <property type="project" value="UniProtKB-KW"/>
</dbReference>
<reference evidence="10" key="1">
    <citation type="journal article" date="2020" name="mSystems">
        <title>Genome- and Community-Level Interaction Insights into Carbon Utilization and Element Cycling Functions of Hydrothermarchaeota in Hydrothermal Sediment.</title>
        <authorList>
            <person name="Zhou Z."/>
            <person name="Liu Y."/>
            <person name="Xu W."/>
            <person name="Pan J."/>
            <person name="Luo Z.H."/>
            <person name="Li M."/>
        </authorList>
    </citation>
    <scope>NUCLEOTIDE SEQUENCE [LARGE SCALE GENOMIC DNA]</scope>
    <source>
        <strain evidence="10">HyVt-102</strain>
    </source>
</reference>
<dbReference type="PROSITE" id="PS50109">
    <property type="entry name" value="HIS_KIN"/>
    <property type="match status" value="1"/>
</dbReference>
<protein>
    <recommendedName>
        <fullName evidence="2">histidine kinase</fullName>
        <ecNumber evidence="2">2.7.13.3</ecNumber>
    </recommendedName>
</protein>
<dbReference type="Pfam" id="PF02518">
    <property type="entry name" value="HATPase_c"/>
    <property type="match status" value="1"/>
</dbReference>
<proteinExistence type="predicted"/>
<comment type="catalytic activity">
    <reaction evidence="1">
        <text>ATP + protein L-histidine = ADP + protein N-phospho-L-histidine.</text>
        <dbReference type="EC" id="2.7.13.3"/>
    </reaction>
</comment>
<dbReference type="AlphaFoldDB" id="A0A7C0ZCE9"/>
<evidence type="ECO:0000256" key="5">
    <source>
        <dbReference type="ARBA" id="ARBA00022741"/>
    </source>
</evidence>
<dbReference type="SMART" id="SM00387">
    <property type="entry name" value="HATPase_c"/>
    <property type="match status" value="1"/>
</dbReference>
<name>A0A7C0ZCE9_UNCW3</name>
<evidence type="ECO:0000256" key="8">
    <source>
        <dbReference type="ARBA" id="ARBA00023012"/>
    </source>
</evidence>
<evidence type="ECO:0000256" key="3">
    <source>
        <dbReference type="ARBA" id="ARBA00022553"/>
    </source>
</evidence>
<keyword evidence="4" id="KW-0808">Transferase</keyword>
<keyword evidence="5" id="KW-0547">Nucleotide-binding</keyword>
<organism evidence="10">
    <name type="scientific">candidate division WOR-3 bacterium</name>
    <dbReference type="NCBI Taxonomy" id="2052148"/>
    <lineage>
        <taxon>Bacteria</taxon>
        <taxon>Bacteria division WOR-3</taxon>
    </lineage>
</organism>
<dbReference type="InterPro" id="IPR036890">
    <property type="entry name" value="HATPase_C_sf"/>
</dbReference>
<evidence type="ECO:0000256" key="4">
    <source>
        <dbReference type="ARBA" id="ARBA00022679"/>
    </source>
</evidence>
<dbReference type="PRINTS" id="PR00344">
    <property type="entry name" value="BCTRLSENSOR"/>
</dbReference>
<dbReference type="InterPro" id="IPR004358">
    <property type="entry name" value="Sig_transdc_His_kin-like_C"/>
</dbReference>
<evidence type="ECO:0000259" key="9">
    <source>
        <dbReference type="PROSITE" id="PS50109"/>
    </source>
</evidence>
<keyword evidence="6 10" id="KW-0418">Kinase</keyword>
<dbReference type="EMBL" id="DQWE01000182">
    <property type="protein sequence ID" value="HDI82911.1"/>
    <property type="molecule type" value="Genomic_DNA"/>
</dbReference>
<evidence type="ECO:0000256" key="1">
    <source>
        <dbReference type="ARBA" id="ARBA00000085"/>
    </source>
</evidence>
<dbReference type="SUPFAM" id="SSF55874">
    <property type="entry name" value="ATPase domain of HSP90 chaperone/DNA topoisomerase II/histidine kinase"/>
    <property type="match status" value="1"/>
</dbReference>
<evidence type="ECO:0000256" key="7">
    <source>
        <dbReference type="ARBA" id="ARBA00022840"/>
    </source>
</evidence>